<dbReference type="PANTHER" id="PTHR13812:SF19">
    <property type="entry name" value="KETIMINE REDUCTASE MU-CRYSTALLIN"/>
    <property type="match status" value="1"/>
</dbReference>
<keyword evidence="2" id="KW-1185">Reference proteome</keyword>
<accession>A0ABR6BDJ6</accession>
<gene>
    <name evidence="1" type="ORF">BC739_002147</name>
</gene>
<dbReference type="GO" id="GO:0008473">
    <property type="term" value="F:ornithine cyclodeaminase activity"/>
    <property type="evidence" value="ECO:0007669"/>
    <property type="project" value="UniProtKB-EC"/>
</dbReference>
<sequence length="298" mass="31096">MITIGAERTAELLPFDRLVPALRAGFQSAVTVPERQQHRVGPDGGSTMLIMPAFGPEHSGVKIATVYPDQRPAVAATYTLFDNHTGQPLAHLDGTTITSRRTAAASALAADFLARADARTLLIIGSGTVAAMLPAAYRAVRPIDRVLVHSRTAANAAALAERVGGEVVTDLPAAVAAADVVSCATLATEPVVLGQWLRPGVHLDLIGSFRPDMRETDDAAIARSSVFVDTFGACEESGDLSQPLANGTLRLADIRADLTALCTAAHPGRTSPAELTLFKSAGTAVEDLAAAVLAYRSR</sequence>
<name>A0ABR6BDJ6_9PSEU</name>
<dbReference type="NCBIfam" id="NF004793">
    <property type="entry name" value="PRK06141.1"/>
    <property type="match status" value="1"/>
</dbReference>
<dbReference type="Pfam" id="PF02423">
    <property type="entry name" value="OCD_Mu_crystall"/>
    <property type="match status" value="1"/>
</dbReference>
<comment type="caution">
    <text evidence="1">The sequence shown here is derived from an EMBL/GenBank/DDBJ whole genome shotgun (WGS) entry which is preliminary data.</text>
</comment>
<dbReference type="InterPro" id="IPR003462">
    <property type="entry name" value="ODC_Mu_crystall"/>
</dbReference>
<dbReference type="Gene3D" id="3.40.50.720">
    <property type="entry name" value="NAD(P)-binding Rossmann-like Domain"/>
    <property type="match status" value="1"/>
</dbReference>
<dbReference type="Gene3D" id="3.30.1780.10">
    <property type="entry name" value="ornithine cyclodeaminase, domain 1"/>
    <property type="match status" value="1"/>
</dbReference>
<dbReference type="RefSeq" id="WP_182837149.1">
    <property type="nucleotide sequence ID" value="NZ_BAAABQ010000010.1"/>
</dbReference>
<dbReference type="EC" id="4.3.1.12" evidence="1"/>
<keyword evidence="1" id="KW-0456">Lyase</keyword>
<evidence type="ECO:0000313" key="1">
    <source>
        <dbReference type="EMBL" id="MBA8924948.1"/>
    </source>
</evidence>
<dbReference type="EMBL" id="JACJID010000002">
    <property type="protein sequence ID" value="MBA8924948.1"/>
    <property type="molecule type" value="Genomic_DNA"/>
</dbReference>
<dbReference type="InterPro" id="IPR023401">
    <property type="entry name" value="ODC_N"/>
</dbReference>
<evidence type="ECO:0000313" key="2">
    <source>
        <dbReference type="Proteomes" id="UP000517916"/>
    </source>
</evidence>
<dbReference type="SUPFAM" id="SSF51735">
    <property type="entry name" value="NAD(P)-binding Rossmann-fold domains"/>
    <property type="match status" value="1"/>
</dbReference>
<dbReference type="Proteomes" id="UP000517916">
    <property type="component" value="Unassembled WGS sequence"/>
</dbReference>
<reference evidence="1 2" key="1">
    <citation type="submission" date="2020-08" db="EMBL/GenBank/DDBJ databases">
        <title>Genomic Encyclopedia of Archaeal and Bacterial Type Strains, Phase II (KMG-II): from individual species to whole genera.</title>
        <authorList>
            <person name="Goeker M."/>
        </authorList>
    </citation>
    <scope>NUCLEOTIDE SEQUENCE [LARGE SCALE GENOMIC DNA]</scope>
    <source>
        <strain evidence="1 2">DSM 43850</strain>
    </source>
</reference>
<dbReference type="PANTHER" id="PTHR13812">
    <property type="entry name" value="KETIMINE REDUCTASE MU-CRYSTALLIN"/>
    <property type="match status" value="1"/>
</dbReference>
<dbReference type="PIRSF" id="PIRSF001439">
    <property type="entry name" value="CryM"/>
    <property type="match status" value="1"/>
</dbReference>
<protein>
    <submittedName>
        <fullName evidence="1">Ornithine cyclodeaminase</fullName>
        <ecNumber evidence="1">4.3.1.12</ecNumber>
    </submittedName>
</protein>
<dbReference type="InterPro" id="IPR036291">
    <property type="entry name" value="NAD(P)-bd_dom_sf"/>
</dbReference>
<organism evidence="1 2">
    <name type="scientific">Kutzneria viridogrisea</name>
    <dbReference type="NCBI Taxonomy" id="47990"/>
    <lineage>
        <taxon>Bacteria</taxon>
        <taxon>Bacillati</taxon>
        <taxon>Actinomycetota</taxon>
        <taxon>Actinomycetes</taxon>
        <taxon>Pseudonocardiales</taxon>
        <taxon>Pseudonocardiaceae</taxon>
        <taxon>Kutzneria</taxon>
    </lineage>
</organism>
<proteinExistence type="predicted"/>